<keyword evidence="11" id="KW-1185">Reference proteome</keyword>
<dbReference type="PANTHER" id="PTHR24026:SF136">
    <property type="entry name" value="PROTOCADHERIN-23"/>
    <property type="match status" value="1"/>
</dbReference>
<dbReference type="AlphaFoldDB" id="A0A183CMH6"/>
<comment type="subcellular location">
    <subcellularLocation>
        <location evidence="1">Membrane</location>
    </subcellularLocation>
</comment>
<keyword evidence="8" id="KW-0325">Glycoprotein</keyword>
<dbReference type="SUPFAM" id="SSF49313">
    <property type="entry name" value="Cadherin-like"/>
    <property type="match status" value="4"/>
</dbReference>
<evidence type="ECO:0000256" key="5">
    <source>
        <dbReference type="ARBA" id="ARBA00022889"/>
    </source>
</evidence>
<evidence type="ECO:0000259" key="10">
    <source>
        <dbReference type="PROSITE" id="PS50268"/>
    </source>
</evidence>
<dbReference type="SMART" id="SM00112">
    <property type="entry name" value="CA"/>
    <property type="match status" value="3"/>
</dbReference>
<evidence type="ECO:0000313" key="12">
    <source>
        <dbReference type="WBParaSite" id="GPLIN_001408200"/>
    </source>
</evidence>
<feature type="domain" description="Cadherin" evidence="10">
    <location>
        <begin position="218"/>
        <end position="316"/>
    </location>
</feature>
<reference evidence="12" key="3">
    <citation type="submission" date="2016-06" db="UniProtKB">
        <authorList>
            <consortium name="WormBaseParasite"/>
        </authorList>
    </citation>
    <scope>IDENTIFICATION</scope>
</reference>
<reference evidence="11" key="2">
    <citation type="submission" date="2014-05" db="EMBL/GenBank/DDBJ databases">
        <title>The genome and life-stage specific transcriptomes of Globodera pallida elucidate key aspects of plant parasitism by a cyst nematode.</title>
        <authorList>
            <person name="Cotton J.A."/>
            <person name="Lilley C.J."/>
            <person name="Jones L.M."/>
            <person name="Kikuchi T."/>
            <person name="Reid A.J."/>
            <person name="Thorpe P."/>
            <person name="Tsai I.J."/>
            <person name="Beasley H."/>
            <person name="Blok V."/>
            <person name="Cock P.J.A."/>
            <person name="Van den Akker S.E."/>
            <person name="Holroyd N."/>
            <person name="Hunt M."/>
            <person name="Mantelin S."/>
            <person name="Naghra H."/>
            <person name="Pain A."/>
            <person name="Palomares-Rius J.E."/>
            <person name="Zarowiecki M."/>
            <person name="Berriman M."/>
            <person name="Jones J.T."/>
            <person name="Urwin P.E."/>
        </authorList>
    </citation>
    <scope>NUCLEOTIDE SEQUENCE [LARGE SCALE GENOMIC DNA]</scope>
    <source>
        <strain evidence="11">Lindley</strain>
    </source>
</reference>
<sequence length="530" mass="58406">MSVFARLQTIRIDVLDVDEPPALLNQPRPFLAVVPPLENLPQGFQVFRLEAKDEKGEGSAENVTFRLINTEPPNSFSVDELSGAIRTALRKYSSGSTYKVFVEALDSSGAEERVQNGPVGRSVEVAVVEVFAGDRPPQFLRQKYVATVAESLDIGHSVLQLETVSFPPVSENGLPKGRTKYSLFENGKNGIAEEDGQESSVPVEISVTDVNDNAPQFVQPIFTSSIREDIPIGETILKVDAVDADSGLNSALLYAVDHPQFIINGRGELQRKPGSKALDADQLREGHFLYRFNVSVSDQGSPPLLSHAVVHIQTENVAEDALGGTPVLQVQAVDPDRDQVTYTFVNEGGDESLDNHLFQIDPDTGLIRLRPFVRNDQLLSMDSPYNLTVIARDDGSCCSQRRDVGMRHTAKATVLVGVLDLNNNKPEFPHCADYSRLAVVEEGQYRVNTPPILRVEAIDHDSGRNGQVSYSLYYARTESRKPFLIDSESGELRPSPYFVFDRELKAAEESALSLLAMIDHLQLCGESRTR</sequence>
<keyword evidence="6" id="KW-1133">Transmembrane helix</keyword>
<evidence type="ECO:0000256" key="9">
    <source>
        <dbReference type="PROSITE-ProRule" id="PRU00043"/>
    </source>
</evidence>
<dbReference type="Proteomes" id="UP000050741">
    <property type="component" value="Unassembled WGS sequence"/>
</dbReference>
<dbReference type="CDD" id="cd11304">
    <property type="entry name" value="Cadherin_repeat"/>
    <property type="match status" value="4"/>
</dbReference>
<dbReference type="PANTHER" id="PTHR24026">
    <property type="entry name" value="FAT ATYPICAL CADHERIN-RELATED"/>
    <property type="match status" value="1"/>
</dbReference>
<organism evidence="11 12">
    <name type="scientific">Globodera pallida</name>
    <name type="common">Potato cyst nematode worm</name>
    <name type="synonym">Heterodera pallida</name>
    <dbReference type="NCBI Taxonomy" id="36090"/>
    <lineage>
        <taxon>Eukaryota</taxon>
        <taxon>Metazoa</taxon>
        <taxon>Ecdysozoa</taxon>
        <taxon>Nematoda</taxon>
        <taxon>Chromadorea</taxon>
        <taxon>Rhabditida</taxon>
        <taxon>Tylenchina</taxon>
        <taxon>Tylenchomorpha</taxon>
        <taxon>Tylenchoidea</taxon>
        <taxon>Heteroderidae</taxon>
        <taxon>Heteroderinae</taxon>
        <taxon>Globodera</taxon>
    </lineage>
</organism>
<dbReference type="GO" id="GO:0005509">
    <property type="term" value="F:calcium ion binding"/>
    <property type="evidence" value="ECO:0007669"/>
    <property type="project" value="UniProtKB-UniRule"/>
</dbReference>
<accession>A0A183CMH6</accession>
<evidence type="ECO:0000256" key="3">
    <source>
        <dbReference type="ARBA" id="ARBA00022737"/>
    </source>
</evidence>
<keyword evidence="2" id="KW-0812">Transmembrane</keyword>
<dbReference type="PRINTS" id="PR00205">
    <property type="entry name" value="CADHERIN"/>
</dbReference>
<dbReference type="Pfam" id="PF00028">
    <property type="entry name" value="Cadherin"/>
    <property type="match status" value="2"/>
</dbReference>
<dbReference type="GO" id="GO:0005886">
    <property type="term" value="C:plasma membrane"/>
    <property type="evidence" value="ECO:0007669"/>
    <property type="project" value="InterPro"/>
</dbReference>
<evidence type="ECO:0000256" key="8">
    <source>
        <dbReference type="ARBA" id="ARBA00023180"/>
    </source>
</evidence>
<proteinExistence type="predicted"/>
<dbReference type="Gene3D" id="2.60.40.60">
    <property type="entry name" value="Cadherins"/>
    <property type="match status" value="4"/>
</dbReference>
<dbReference type="InterPro" id="IPR015919">
    <property type="entry name" value="Cadherin-like_sf"/>
</dbReference>
<protein>
    <submittedName>
        <fullName evidence="12">CA domain-containing protein</fullName>
    </submittedName>
</protein>
<dbReference type="PROSITE" id="PS50268">
    <property type="entry name" value="CADHERIN_2"/>
    <property type="match status" value="3"/>
</dbReference>
<dbReference type="PROSITE" id="PS00232">
    <property type="entry name" value="CADHERIN_1"/>
    <property type="match status" value="1"/>
</dbReference>
<evidence type="ECO:0000256" key="7">
    <source>
        <dbReference type="ARBA" id="ARBA00023136"/>
    </source>
</evidence>
<keyword evidence="4 9" id="KW-0106">Calcium</keyword>
<evidence type="ECO:0000313" key="11">
    <source>
        <dbReference type="Proteomes" id="UP000050741"/>
    </source>
</evidence>
<feature type="domain" description="Cadherin" evidence="10">
    <location>
        <begin position="317"/>
        <end position="428"/>
    </location>
</feature>
<dbReference type="InterPro" id="IPR002126">
    <property type="entry name" value="Cadherin-like_dom"/>
</dbReference>
<feature type="domain" description="Cadherin" evidence="10">
    <location>
        <begin position="38"/>
        <end position="217"/>
    </location>
</feature>
<evidence type="ECO:0000256" key="4">
    <source>
        <dbReference type="ARBA" id="ARBA00022837"/>
    </source>
</evidence>
<evidence type="ECO:0000256" key="1">
    <source>
        <dbReference type="ARBA" id="ARBA00004370"/>
    </source>
</evidence>
<dbReference type="InterPro" id="IPR020894">
    <property type="entry name" value="Cadherin_CS"/>
</dbReference>
<keyword evidence="5" id="KW-0130">Cell adhesion</keyword>
<name>A0A183CMH6_GLOPA</name>
<dbReference type="GO" id="GO:0007156">
    <property type="term" value="P:homophilic cell adhesion via plasma membrane adhesion molecules"/>
    <property type="evidence" value="ECO:0007669"/>
    <property type="project" value="InterPro"/>
</dbReference>
<reference evidence="11" key="1">
    <citation type="submission" date="2013-12" db="EMBL/GenBank/DDBJ databases">
        <authorList>
            <person name="Aslett M."/>
        </authorList>
    </citation>
    <scope>NUCLEOTIDE SEQUENCE [LARGE SCALE GENOMIC DNA]</scope>
    <source>
        <strain evidence="11">Lindley</strain>
    </source>
</reference>
<keyword evidence="3" id="KW-0677">Repeat</keyword>
<evidence type="ECO:0000256" key="2">
    <source>
        <dbReference type="ARBA" id="ARBA00022692"/>
    </source>
</evidence>
<dbReference type="WBParaSite" id="GPLIN_001408200">
    <property type="protein sequence ID" value="GPLIN_001408200"/>
    <property type="gene ID" value="GPLIN_001408200"/>
</dbReference>
<evidence type="ECO:0000256" key="6">
    <source>
        <dbReference type="ARBA" id="ARBA00022989"/>
    </source>
</evidence>
<keyword evidence="7" id="KW-0472">Membrane</keyword>